<comment type="caution">
    <text evidence="1">The sequence shown here is derived from an EMBL/GenBank/DDBJ whole genome shotgun (WGS) entry which is preliminary data.</text>
</comment>
<dbReference type="OrthoDB" id="7869063at2"/>
<organism evidence="1 2">
    <name type="scientific">Bradyrhizobium manausense</name>
    <dbReference type="NCBI Taxonomy" id="989370"/>
    <lineage>
        <taxon>Bacteria</taxon>
        <taxon>Pseudomonadati</taxon>
        <taxon>Pseudomonadota</taxon>
        <taxon>Alphaproteobacteria</taxon>
        <taxon>Hyphomicrobiales</taxon>
        <taxon>Nitrobacteraceae</taxon>
        <taxon>Bradyrhizobium</taxon>
    </lineage>
</organism>
<proteinExistence type="predicted"/>
<accession>A0A0R3E0X7</accession>
<dbReference type="Proteomes" id="UP000051936">
    <property type="component" value="Unassembled WGS sequence"/>
</dbReference>
<gene>
    <name evidence="1" type="ORF">AOQ71_07725</name>
</gene>
<evidence type="ECO:0000313" key="2">
    <source>
        <dbReference type="Proteomes" id="UP000051936"/>
    </source>
</evidence>
<reference evidence="1 2" key="1">
    <citation type="submission" date="2015-09" db="EMBL/GenBank/DDBJ databases">
        <title>Draft Genome Sequence of Bradyrhizobium manausense Strain BR 3351T, a Novel Symbiotic Nitrogen-Fixing Alphaproteobacterium Isolated from Brazilian Amazon Rain Forest.</title>
        <authorList>
            <person name="De Araujo J.L."/>
            <person name="Zilli J.E."/>
        </authorList>
    </citation>
    <scope>NUCLEOTIDE SEQUENCE [LARGE SCALE GENOMIC DNA]</scope>
    <source>
        <strain evidence="1 2">BR3351</strain>
    </source>
</reference>
<name>A0A0R3E0X7_9BRAD</name>
<dbReference type="EMBL" id="LJYG01000034">
    <property type="protein sequence ID" value="KRQ15776.1"/>
    <property type="molecule type" value="Genomic_DNA"/>
</dbReference>
<dbReference type="AlphaFoldDB" id="A0A0R3E0X7"/>
<dbReference type="STRING" id="989370.AOQ71_07725"/>
<sequence>MGEAKRKKQRKQASWPSGDGFRGMIELHMLPSVAEINGARIRELTGETTIPEDARISLQTYRAIVGERAFQVGFCLGDGERFSAIGLAVVERLKIAAPGAALHVVRVLDSDIAWDIVLRHLRSFIGNVLLFVFPNSDVFDAGTAPKFSSPHIQMFDEDGQKLARLTSAQRREIRERKAATLNRPSPPAFYPASTVDQEDCPWIFRFVTPVGKEIRTAVWDGRRDYAHAFSEDIVRWVGGERIAIVQVDSPVGINRRSSLDLTNKLSTEFDGIIHWARDTQTFESILASFVRLDLESVSPPTLPEGWEPEVTILAANGDRR</sequence>
<keyword evidence="2" id="KW-1185">Reference proteome</keyword>
<evidence type="ECO:0000313" key="1">
    <source>
        <dbReference type="EMBL" id="KRQ15776.1"/>
    </source>
</evidence>
<dbReference type="RefSeq" id="WP_057743974.1">
    <property type="nucleotide sequence ID" value="NZ_LJYG01000034.1"/>
</dbReference>
<protein>
    <submittedName>
        <fullName evidence="1">Uncharacterized protein</fullName>
    </submittedName>
</protein>